<gene>
    <name evidence="1" type="ORF">Patl1_05491</name>
</gene>
<evidence type="ECO:0000313" key="1">
    <source>
        <dbReference type="EMBL" id="KAJ0103305.1"/>
    </source>
</evidence>
<sequence>MNDSGVKDMVRLGSARGSVAAAAPDSRDGKEDKTWLKISEWLAKQMSGAVIYAAFGSELTLSRNELTELALGLELSGLPFFWALRNWDDSIVLPDGFEERVKGRGVVWTSWAPQLRILAHESVGAFLTHCGFSSITESLYYGHPLVLLPFSIDQGLIARVFAEKKAGIEIARNEEDGEYTRKSVAEALRLVIVEEGGIYREKAKELRILFADEELHDEYVKKFVEFLQNHK</sequence>
<protein>
    <submittedName>
        <fullName evidence="1">Uncharacterized protein</fullName>
    </submittedName>
</protein>
<name>A0ACC1BWE4_9ROSI</name>
<dbReference type="EMBL" id="CM047899">
    <property type="protein sequence ID" value="KAJ0103305.1"/>
    <property type="molecule type" value="Genomic_DNA"/>
</dbReference>
<organism evidence="1 2">
    <name type="scientific">Pistacia atlantica</name>
    <dbReference type="NCBI Taxonomy" id="434234"/>
    <lineage>
        <taxon>Eukaryota</taxon>
        <taxon>Viridiplantae</taxon>
        <taxon>Streptophyta</taxon>
        <taxon>Embryophyta</taxon>
        <taxon>Tracheophyta</taxon>
        <taxon>Spermatophyta</taxon>
        <taxon>Magnoliopsida</taxon>
        <taxon>eudicotyledons</taxon>
        <taxon>Gunneridae</taxon>
        <taxon>Pentapetalae</taxon>
        <taxon>rosids</taxon>
        <taxon>malvids</taxon>
        <taxon>Sapindales</taxon>
        <taxon>Anacardiaceae</taxon>
        <taxon>Pistacia</taxon>
    </lineage>
</organism>
<comment type="caution">
    <text evidence="1">The sequence shown here is derived from an EMBL/GenBank/DDBJ whole genome shotgun (WGS) entry which is preliminary data.</text>
</comment>
<dbReference type="Proteomes" id="UP001164250">
    <property type="component" value="Chromosome 3"/>
</dbReference>
<reference evidence="2" key="1">
    <citation type="journal article" date="2023" name="G3 (Bethesda)">
        <title>Genome assembly and association tests identify interacting loci associated with vigor, precocity, and sex in interspecific pistachio rootstocks.</title>
        <authorList>
            <person name="Palmer W."/>
            <person name="Jacygrad E."/>
            <person name="Sagayaradj S."/>
            <person name="Cavanaugh K."/>
            <person name="Han R."/>
            <person name="Bertier L."/>
            <person name="Beede B."/>
            <person name="Kafkas S."/>
            <person name="Golino D."/>
            <person name="Preece J."/>
            <person name="Michelmore R."/>
        </authorList>
    </citation>
    <scope>NUCLEOTIDE SEQUENCE [LARGE SCALE GENOMIC DNA]</scope>
</reference>
<evidence type="ECO:0000313" key="2">
    <source>
        <dbReference type="Proteomes" id="UP001164250"/>
    </source>
</evidence>
<keyword evidence="2" id="KW-1185">Reference proteome</keyword>
<accession>A0ACC1BWE4</accession>
<proteinExistence type="predicted"/>